<reference evidence="2 3" key="1">
    <citation type="journal article" date="2010" name="Genome Biol. Evol.">
        <title>The sequence of a 1.8-mb bacterial linear plasmid reveals a rich evolutionary reservoir of secondary metabolic pathways.</title>
        <authorList>
            <person name="Medema M.H."/>
            <person name="Trefzer A."/>
            <person name="Kovalchuk A."/>
            <person name="van den Berg M."/>
            <person name="Mueller U."/>
            <person name="Heijne W."/>
            <person name="Wu L."/>
            <person name="Alam M.T."/>
            <person name="Ronning C.M."/>
            <person name="Nierman W.C."/>
            <person name="Bovenberg R.A.L."/>
            <person name="Breitling R."/>
            <person name="Takano E."/>
        </authorList>
    </citation>
    <scope>NUCLEOTIDE SEQUENCE [LARGE SCALE GENOMIC DNA]</scope>
    <source>
        <strain evidence="3">ATCC 27064 / DSM 738 / JCM 4710 / NBRC 13307 / NCIMB 12785 / NRRL 3585 / VKM Ac-602</strain>
    </source>
</reference>
<gene>
    <name evidence="2" type="ORF">SCLAV_1526</name>
</gene>
<name>B5GZ86_STRCL</name>
<dbReference type="GeneID" id="93731856"/>
<evidence type="ECO:0000313" key="2">
    <source>
        <dbReference type="EMBL" id="EFG06601.1"/>
    </source>
</evidence>
<organism evidence="2 3">
    <name type="scientific">Streptomyces clavuligerus</name>
    <dbReference type="NCBI Taxonomy" id="1901"/>
    <lineage>
        <taxon>Bacteria</taxon>
        <taxon>Bacillati</taxon>
        <taxon>Actinomycetota</taxon>
        <taxon>Actinomycetes</taxon>
        <taxon>Kitasatosporales</taxon>
        <taxon>Streptomycetaceae</taxon>
        <taxon>Streptomyces</taxon>
    </lineage>
</organism>
<dbReference type="EMBL" id="CM000913">
    <property type="protein sequence ID" value="EFG06601.1"/>
    <property type="molecule type" value="Genomic_DNA"/>
</dbReference>
<dbReference type="OrthoDB" id="3522185at2"/>
<keyword evidence="3" id="KW-1185">Reference proteome</keyword>
<dbReference type="KEGG" id="sclf:BB341_20575"/>
<dbReference type="eggNOG" id="ENOG5032TWE">
    <property type="taxonomic scope" value="Bacteria"/>
</dbReference>
<protein>
    <submittedName>
        <fullName evidence="2">Uncharacterized protein</fullName>
    </submittedName>
</protein>
<evidence type="ECO:0000256" key="1">
    <source>
        <dbReference type="SAM" id="MobiDB-lite"/>
    </source>
</evidence>
<dbReference type="RefSeq" id="WP_003957254.1">
    <property type="nucleotide sequence ID" value="NZ_CM000913.1"/>
</dbReference>
<dbReference type="AlphaFoldDB" id="B5GZ86"/>
<proteinExistence type="predicted"/>
<dbReference type="Proteomes" id="UP000002357">
    <property type="component" value="Chromosome"/>
</dbReference>
<accession>B5GZ86</accession>
<evidence type="ECO:0000313" key="3">
    <source>
        <dbReference type="Proteomes" id="UP000002357"/>
    </source>
</evidence>
<feature type="region of interest" description="Disordered" evidence="1">
    <location>
        <begin position="223"/>
        <end position="246"/>
    </location>
</feature>
<sequence length="246" mass="26260">MMSHTVGTAAAAAPRHFTMDLPDAWWTFDLDPGTRDASVRRYVEEQARGRPVGRALLDRVVRMAHGAVRDAAARRALRAAGLVMFLPEGSLLFATTVVTRVAPPADPSADLAELLLPVLRRNEHDGAHEDPGADRRVTRIATPVLPGLGPVGRVIGIEDVQLGCPDADCGLGESIPMALMHTVVPVPHSREFLVISSATPNLSLTEEFHELFAAIGGSLRFVPDPWRGQDDGTGADATESGGTDRV</sequence>